<name>A0AA36GCX1_9BILA</name>
<keyword evidence="4" id="KW-1185">Reference proteome</keyword>
<evidence type="ECO:0000313" key="4">
    <source>
        <dbReference type="Proteomes" id="UP001177023"/>
    </source>
</evidence>
<dbReference type="EMBL" id="CATQJA010002662">
    <property type="protein sequence ID" value="CAJ0580775.1"/>
    <property type="molecule type" value="Genomic_DNA"/>
</dbReference>
<dbReference type="GO" id="GO:0003723">
    <property type="term" value="F:RNA binding"/>
    <property type="evidence" value="ECO:0007669"/>
    <property type="project" value="InterPro"/>
</dbReference>
<dbReference type="SUPFAM" id="SSF53098">
    <property type="entry name" value="Ribonuclease H-like"/>
    <property type="match status" value="1"/>
</dbReference>
<accession>A0AA36GCX1</accession>
<dbReference type="InterPro" id="IPR003165">
    <property type="entry name" value="Piwi"/>
</dbReference>
<comment type="caution">
    <text evidence="3">The sequence shown here is derived from an EMBL/GenBank/DDBJ whole genome shotgun (WGS) entry which is preliminary data.</text>
</comment>
<dbReference type="SUPFAM" id="SSF101690">
    <property type="entry name" value="PAZ domain"/>
    <property type="match status" value="1"/>
</dbReference>
<dbReference type="Gene3D" id="3.30.420.10">
    <property type="entry name" value="Ribonuclease H-like superfamily/Ribonuclease H"/>
    <property type="match status" value="2"/>
</dbReference>
<dbReference type="InterPro" id="IPR036397">
    <property type="entry name" value="RNaseH_sf"/>
</dbReference>
<feature type="coiled-coil region" evidence="1">
    <location>
        <begin position="215"/>
        <end position="242"/>
    </location>
</feature>
<feature type="non-terminal residue" evidence="3">
    <location>
        <position position="628"/>
    </location>
</feature>
<dbReference type="PROSITE" id="PS50822">
    <property type="entry name" value="PIWI"/>
    <property type="match status" value="1"/>
</dbReference>
<sequence length="628" mass="71631">MNEHWKRTTEIVLKELTKMTKDDYNEQLRKAKTVAVMNILIKEKLLPLALDGVAYDRASSLFSMKKVAPLVTKLSFTVLAKYGYTDDTNCDGVEVQIRPVNEDYSLTTDEAFKAAGDHNIIEWLALLTSQYVFNKPEEFVVYRDSSIFLYDPTQAKFAQEDVPALPDGKYLGIGASKSVSIVEGPGRKGCGPILTIDVLKTAFHYDEQPAHEKLAEMMKVRVNDLEKIYQRLAAKLSDAAQLFRGLSLHTTHTKKPLEVRLKKFWNGRQQPSFEIEGRKQTVAQYFAEKYQIKLKYPSYYLVDDKDRIFPLETLKLAWVFEEAKKEKIEYTLWLQSDRLHLHAELKALEQRHQLLAQDLRFVRTTELGKRDTFKNILMKMNCKLGGLSHKVVDTSRILNQRVLIIAVDFSHPAPTAPGKPPASPSVLGWSANCEREMQYFTGDFKFIRSRAADERSTIDGPLKEVFKEALSRFKKSQRNFPEFAVLYRGGVSEGQYPTLISTEVPLFEQAAREVSEFFLNSHYAFQGTAKTPKYTILKNGNAVGNLKSMSEIQAFTHALTFMHSIVNQTITLPVPLKVAAECAKRGNNNFRAETELHLHNGVGLDDVEMLNREMVYSRKELSSRRFNA</sequence>
<protein>
    <recommendedName>
        <fullName evidence="2">Piwi domain-containing protein</fullName>
    </recommendedName>
</protein>
<reference evidence="3" key="1">
    <citation type="submission" date="2023-06" db="EMBL/GenBank/DDBJ databases">
        <authorList>
            <person name="Delattre M."/>
        </authorList>
    </citation>
    <scope>NUCLEOTIDE SEQUENCE</scope>
    <source>
        <strain evidence="3">AF72</strain>
    </source>
</reference>
<keyword evidence="1" id="KW-0175">Coiled coil</keyword>
<dbReference type="Proteomes" id="UP001177023">
    <property type="component" value="Unassembled WGS sequence"/>
</dbReference>
<dbReference type="InterPro" id="IPR003100">
    <property type="entry name" value="PAZ_dom"/>
</dbReference>
<evidence type="ECO:0000313" key="3">
    <source>
        <dbReference type="EMBL" id="CAJ0580775.1"/>
    </source>
</evidence>
<dbReference type="Pfam" id="PF02171">
    <property type="entry name" value="Piwi"/>
    <property type="match status" value="1"/>
</dbReference>
<dbReference type="PANTHER" id="PTHR22891">
    <property type="entry name" value="EUKARYOTIC TRANSLATION INITIATION FACTOR 2C"/>
    <property type="match status" value="1"/>
</dbReference>
<evidence type="ECO:0000259" key="2">
    <source>
        <dbReference type="PROSITE" id="PS50822"/>
    </source>
</evidence>
<dbReference type="Pfam" id="PF02170">
    <property type="entry name" value="PAZ"/>
    <property type="match status" value="1"/>
</dbReference>
<dbReference type="AlphaFoldDB" id="A0AA36GCX1"/>
<dbReference type="Gene3D" id="2.170.260.10">
    <property type="entry name" value="paz domain"/>
    <property type="match status" value="1"/>
</dbReference>
<gene>
    <name evidence="3" type="ORF">MSPICULIGERA_LOCUS18958</name>
</gene>
<dbReference type="SMART" id="SM00950">
    <property type="entry name" value="Piwi"/>
    <property type="match status" value="1"/>
</dbReference>
<dbReference type="InterPro" id="IPR012337">
    <property type="entry name" value="RNaseH-like_sf"/>
</dbReference>
<feature type="domain" description="Piwi" evidence="2">
    <location>
        <begin position="375"/>
        <end position="513"/>
    </location>
</feature>
<proteinExistence type="predicted"/>
<dbReference type="InterPro" id="IPR036085">
    <property type="entry name" value="PAZ_dom_sf"/>
</dbReference>
<evidence type="ECO:0000256" key="1">
    <source>
        <dbReference type="SAM" id="Coils"/>
    </source>
</evidence>
<organism evidence="3 4">
    <name type="scientific">Mesorhabditis spiculigera</name>
    <dbReference type="NCBI Taxonomy" id="96644"/>
    <lineage>
        <taxon>Eukaryota</taxon>
        <taxon>Metazoa</taxon>
        <taxon>Ecdysozoa</taxon>
        <taxon>Nematoda</taxon>
        <taxon>Chromadorea</taxon>
        <taxon>Rhabditida</taxon>
        <taxon>Rhabditina</taxon>
        <taxon>Rhabditomorpha</taxon>
        <taxon>Rhabditoidea</taxon>
        <taxon>Rhabditidae</taxon>
        <taxon>Mesorhabditinae</taxon>
        <taxon>Mesorhabditis</taxon>
    </lineage>
</organism>
<dbReference type="CDD" id="cd02846">
    <property type="entry name" value="PAZ_argonaute_like"/>
    <property type="match status" value="1"/>
</dbReference>